<comment type="caution">
    <text evidence="2">The sequence shown here is derived from an EMBL/GenBank/DDBJ whole genome shotgun (WGS) entry which is preliminary data.</text>
</comment>
<accession>A0ABQ4SCA9</accession>
<name>A0ABQ4SCA9_9HYPH</name>
<gene>
    <name evidence="2" type="ORF">GMJLKIPL_2794</name>
</gene>
<feature type="domain" description="Trehalase-like N-terminal" evidence="1">
    <location>
        <begin position="3"/>
        <end position="40"/>
    </location>
</feature>
<evidence type="ECO:0000259" key="1">
    <source>
        <dbReference type="Pfam" id="PF19291"/>
    </source>
</evidence>
<dbReference type="Proteomes" id="UP001055153">
    <property type="component" value="Unassembled WGS sequence"/>
</dbReference>
<proteinExistence type="predicted"/>
<keyword evidence="3" id="KW-1185">Reference proteome</keyword>
<evidence type="ECO:0000313" key="3">
    <source>
        <dbReference type="Proteomes" id="UP001055153"/>
    </source>
</evidence>
<organism evidence="2 3">
    <name type="scientific">Methylobacterium isbiliense</name>
    <dbReference type="NCBI Taxonomy" id="315478"/>
    <lineage>
        <taxon>Bacteria</taxon>
        <taxon>Pseudomonadati</taxon>
        <taxon>Pseudomonadota</taxon>
        <taxon>Alphaproteobacteria</taxon>
        <taxon>Hyphomicrobiales</taxon>
        <taxon>Methylobacteriaceae</taxon>
        <taxon>Methylobacterium</taxon>
    </lineage>
</organism>
<reference evidence="2" key="1">
    <citation type="journal article" date="2021" name="Front. Microbiol.">
        <title>Comprehensive Comparative Genomics and Phenotyping of Methylobacterium Species.</title>
        <authorList>
            <person name="Alessa O."/>
            <person name="Ogura Y."/>
            <person name="Fujitani Y."/>
            <person name="Takami H."/>
            <person name="Hayashi T."/>
            <person name="Sahin N."/>
            <person name="Tani A."/>
        </authorList>
    </citation>
    <scope>NUCLEOTIDE SEQUENCE</scope>
    <source>
        <strain evidence="2">DSM 17168</strain>
    </source>
</reference>
<sequence length="43" mass="4633">MPSRIEDYALIGGCEAAALVARDGSIDWLCWPRFDASACFPAS</sequence>
<dbReference type="InterPro" id="IPR045582">
    <property type="entry name" value="Trehalase-like_N"/>
</dbReference>
<evidence type="ECO:0000313" key="2">
    <source>
        <dbReference type="EMBL" id="GJE00867.1"/>
    </source>
</evidence>
<dbReference type="Pfam" id="PF19291">
    <property type="entry name" value="TREH_N"/>
    <property type="match status" value="1"/>
</dbReference>
<dbReference type="EMBL" id="BPQQ01000031">
    <property type="protein sequence ID" value="GJE00867.1"/>
    <property type="molecule type" value="Genomic_DNA"/>
</dbReference>
<protein>
    <recommendedName>
        <fullName evidence="1">Trehalase-like N-terminal domain-containing protein</fullName>
    </recommendedName>
</protein>
<reference evidence="2" key="2">
    <citation type="submission" date="2021-08" db="EMBL/GenBank/DDBJ databases">
        <authorList>
            <person name="Tani A."/>
            <person name="Ola A."/>
            <person name="Ogura Y."/>
            <person name="Katsura K."/>
            <person name="Hayashi T."/>
        </authorList>
    </citation>
    <scope>NUCLEOTIDE SEQUENCE</scope>
    <source>
        <strain evidence="2">DSM 17168</strain>
    </source>
</reference>